<accession>A0AAV9BXV0</accession>
<proteinExistence type="predicted"/>
<dbReference type="Proteomes" id="UP001179952">
    <property type="component" value="Unassembled WGS sequence"/>
</dbReference>
<evidence type="ECO:0000313" key="1">
    <source>
        <dbReference type="EMBL" id="KAK1281222.1"/>
    </source>
</evidence>
<dbReference type="AlphaFoldDB" id="A0AAV9BXV0"/>
<gene>
    <name evidence="1" type="ORF">QJS04_geneDACA003189</name>
</gene>
<reference evidence="1" key="1">
    <citation type="journal article" date="2023" name="Nat. Commun.">
        <title>Diploid and tetraploid genomes of Acorus and the evolution of monocots.</title>
        <authorList>
            <person name="Ma L."/>
            <person name="Liu K.W."/>
            <person name="Li Z."/>
            <person name="Hsiao Y.Y."/>
            <person name="Qi Y."/>
            <person name="Fu T."/>
            <person name="Tang G.D."/>
            <person name="Zhang D."/>
            <person name="Sun W.H."/>
            <person name="Liu D.K."/>
            <person name="Li Y."/>
            <person name="Chen G.Z."/>
            <person name="Liu X.D."/>
            <person name="Liao X.Y."/>
            <person name="Jiang Y.T."/>
            <person name="Yu X."/>
            <person name="Hao Y."/>
            <person name="Huang J."/>
            <person name="Zhao X.W."/>
            <person name="Ke S."/>
            <person name="Chen Y.Y."/>
            <person name="Wu W.L."/>
            <person name="Hsu J.L."/>
            <person name="Lin Y.F."/>
            <person name="Huang M.D."/>
            <person name="Li C.Y."/>
            <person name="Huang L."/>
            <person name="Wang Z.W."/>
            <person name="Zhao X."/>
            <person name="Zhong W.Y."/>
            <person name="Peng D.H."/>
            <person name="Ahmad S."/>
            <person name="Lan S."/>
            <person name="Zhang J.S."/>
            <person name="Tsai W.C."/>
            <person name="Van de Peer Y."/>
            <person name="Liu Z.J."/>
        </authorList>
    </citation>
    <scope>NUCLEOTIDE SEQUENCE</scope>
    <source>
        <strain evidence="1">SCP</strain>
    </source>
</reference>
<dbReference type="EMBL" id="JAUJYN010000001">
    <property type="protein sequence ID" value="KAK1281222.1"/>
    <property type="molecule type" value="Genomic_DNA"/>
</dbReference>
<keyword evidence="2" id="KW-1185">Reference proteome</keyword>
<protein>
    <submittedName>
        <fullName evidence="1">Uncharacterized protein</fullName>
    </submittedName>
</protein>
<organism evidence="1 2">
    <name type="scientific">Acorus gramineus</name>
    <name type="common">Dwarf sweet flag</name>
    <dbReference type="NCBI Taxonomy" id="55184"/>
    <lineage>
        <taxon>Eukaryota</taxon>
        <taxon>Viridiplantae</taxon>
        <taxon>Streptophyta</taxon>
        <taxon>Embryophyta</taxon>
        <taxon>Tracheophyta</taxon>
        <taxon>Spermatophyta</taxon>
        <taxon>Magnoliopsida</taxon>
        <taxon>Liliopsida</taxon>
        <taxon>Acoraceae</taxon>
        <taxon>Acorus</taxon>
    </lineage>
</organism>
<evidence type="ECO:0000313" key="2">
    <source>
        <dbReference type="Proteomes" id="UP001179952"/>
    </source>
</evidence>
<name>A0AAV9BXV0_ACOGR</name>
<reference evidence="1" key="2">
    <citation type="submission" date="2023-06" db="EMBL/GenBank/DDBJ databases">
        <authorList>
            <person name="Ma L."/>
            <person name="Liu K.-W."/>
            <person name="Li Z."/>
            <person name="Hsiao Y.-Y."/>
            <person name="Qi Y."/>
            <person name="Fu T."/>
            <person name="Tang G."/>
            <person name="Zhang D."/>
            <person name="Sun W.-H."/>
            <person name="Liu D.-K."/>
            <person name="Li Y."/>
            <person name="Chen G.-Z."/>
            <person name="Liu X.-D."/>
            <person name="Liao X.-Y."/>
            <person name="Jiang Y.-T."/>
            <person name="Yu X."/>
            <person name="Hao Y."/>
            <person name="Huang J."/>
            <person name="Zhao X.-W."/>
            <person name="Ke S."/>
            <person name="Chen Y.-Y."/>
            <person name="Wu W.-L."/>
            <person name="Hsu J.-L."/>
            <person name="Lin Y.-F."/>
            <person name="Huang M.-D."/>
            <person name="Li C.-Y."/>
            <person name="Huang L."/>
            <person name="Wang Z.-W."/>
            <person name="Zhao X."/>
            <person name="Zhong W.-Y."/>
            <person name="Peng D.-H."/>
            <person name="Ahmad S."/>
            <person name="Lan S."/>
            <person name="Zhang J.-S."/>
            <person name="Tsai W.-C."/>
            <person name="Van De Peer Y."/>
            <person name="Liu Z.-J."/>
        </authorList>
    </citation>
    <scope>NUCLEOTIDE SEQUENCE</scope>
    <source>
        <strain evidence="1">SCP</strain>
        <tissue evidence="1">Leaves</tissue>
    </source>
</reference>
<sequence length="66" mass="7556">MSICVDRNLSMYIRLELELEIDRGVTAPYFIYVGMKFSVKSIIEAIKLQTTAHLYSTSNSKEQVIP</sequence>
<comment type="caution">
    <text evidence="1">The sequence shown here is derived from an EMBL/GenBank/DDBJ whole genome shotgun (WGS) entry which is preliminary data.</text>
</comment>